<dbReference type="Proteomes" id="UP000695000">
    <property type="component" value="Unplaced"/>
</dbReference>
<dbReference type="SMART" id="SM00680">
    <property type="entry name" value="CLIP"/>
    <property type="match status" value="2"/>
</dbReference>
<dbReference type="CDD" id="cd00190">
    <property type="entry name" value="Tryp_SPc"/>
    <property type="match status" value="2"/>
</dbReference>
<keyword evidence="2" id="KW-1015">Disulfide bond</keyword>
<proteinExistence type="inferred from homology"/>
<keyword evidence="4" id="KW-0720">Serine protease</keyword>
<keyword evidence="4" id="KW-0645">Protease</keyword>
<evidence type="ECO:0000256" key="4">
    <source>
        <dbReference type="RuleBase" id="RU363034"/>
    </source>
</evidence>
<dbReference type="PANTHER" id="PTHR24252:SF7">
    <property type="entry name" value="HYALIN"/>
    <property type="match status" value="1"/>
</dbReference>
<keyword evidence="6" id="KW-1185">Reference proteome</keyword>
<dbReference type="Pfam" id="PF00089">
    <property type="entry name" value="Trypsin"/>
    <property type="match status" value="2"/>
</dbReference>
<feature type="domain" description="Peptidase S1" evidence="5">
    <location>
        <begin position="495"/>
        <end position="739"/>
    </location>
</feature>
<dbReference type="RefSeq" id="XP_017781180.1">
    <property type="nucleotide sequence ID" value="XM_017925691.1"/>
</dbReference>
<evidence type="ECO:0000256" key="2">
    <source>
        <dbReference type="ARBA" id="ARBA00023157"/>
    </source>
</evidence>
<accession>A0ABM1N2Y0</accession>
<dbReference type="PANTHER" id="PTHR24252">
    <property type="entry name" value="ACROSIN-RELATED"/>
    <property type="match status" value="1"/>
</dbReference>
<protein>
    <submittedName>
        <fullName evidence="7">Uncharacterized protein LOC108565996</fullName>
    </submittedName>
</protein>
<dbReference type="InterPro" id="IPR001254">
    <property type="entry name" value="Trypsin_dom"/>
</dbReference>
<dbReference type="InterPro" id="IPR018114">
    <property type="entry name" value="TRYPSIN_HIS"/>
</dbReference>
<dbReference type="SMART" id="SM00020">
    <property type="entry name" value="Tryp_SPc"/>
    <property type="match status" value="2"/>
</dbReference>
<dbReference type="PROSITE" id="PS50240">
    <property type="entry name" value="TRYPSIN_DOM"/>
    <property type="match status" value="2"/>
</dbReference>
<dbReference type="PROSITE" id="PS00135">
    <property type="entry name" value="TRYPSIN_SER"/>
    <property type="match status" value="2"/>
</dbReference>
<gene>
    <name evidence="7" type="primary">LOC108565996</name>
</gene>
<comment type="similarity">
    <text evidence="3">Belongs to the peptidase S1 family. CLIP subfamily.</text>
</comment>
<keyword evidence="4" id="KW-0378">Hydrolase</keyword>
<dbReference type="InterPro" id="IPR043504">
    <property type="entry name" value="Peptidase_S1_PA_chymotrypsin"/>
</dbReference>
<dbReference type="InterPro" id="IPR033116">
    <property type="entry name" value="TRYPSIN_SER"/>
</dbReference>
<evidence type="ECO:0000256" key="3">
    <source>
        <dbReference type="ARBA" id="ARBA00024195"/>
    </source>
</evidence>
<feature type="domain" description="Peptidase S1" evidence="5">
    <location>
        <begin position="106"/>
        <end position="352"/>
    </location>
</feature>
<dbReference type="PROSITE" id="PS00134">
    <property type="entry name" value="TRYPSIN_HIS"/>
    <property type="match status" value="2"/>
</dbReference>
<organism evidence="6 7">
    <name type="scientific">Nicrophorus vespilloides</name>
    <name type="common">Boreal carrion beetle</name>
    <dbReference type="NCBI Taxonomy" id="110193"/>
    <lineage>
        <taxon>Eukaryota</taxon>
        <taxon>Metazoa</taxon>
        <taxon>Ecdysozoa</taxon>
        <taxon>Arthropoda</taxon>
        <taxon>Hexapoda</taxon>
        <taxon>Insecta</taxon>
        <taxon>Pterygota</taxon>
        <taxon>Neoptera</taxon>
        <taxon>Endopterygota</taxon>
        <taxon>Coleoptera</taxon>
        <taxon>Polyphaga</taxon>
        <taxon>Staphyliniformia</taxon>
        <taxon>Silphidae</taxon>
        <taxon>Nicrophorinae</taxon>
        <taxon>Nicrophorus</taxon>
    </lineage>
</organism>
<dbReference type="InterPro" id="IPR001314">
    <property type="entry name" value="Peptidase_S1A"/>
</dbReference>
<evidence type="ECO:0000259" key="5">
    <source>
        <dbReference type="PROSITE" id="PS50240"/>
    </source>
</evidence>
<dbReference type="PRINTS" id="PR00722">
    <property type="entry name" value="CHYMOTRYPSIN"/>
</dbReference>
<sequence>MRNMFYKAFYCVQIIFVSISFIYTLKWGDECDLENGSKGVCIEALKCQQVYMSLKLGIGKVPAPCEYKGKETTVCCGDKNATLLRGVRSVQACNIWIRSKIHSYRAVGGGKSALSKEFPHMVALGYDDGSNRTKWGCGGSLISSKFVLTASHCLHSADFGLVKHVIIGDLDISSIEDDAYPQYFKVLKTYKHPQYKRPKKYHDIGLIELDGTVNFTGYAYPACLNINMTTPKSFIATGWGLLSFFGKSSNHLQKVTIFEVNNTECNRNYDVNLRTLHEGIDEKTQICAGDPGKDTCPGDSGGPLQTKYEFRMYFNYYIHGVTSFGKACLLTNSPGVYTRVANYIDWIENIVWPYGSSYDYNLDLFTNGTLNGCSIDCFNVKMSVRFLGYAFVIFISINYGISIKWGDECFLENGESGACVEAFRCEQVYKSIKLGVGKLPKLCEYKGKHTTVCCSDKNVTHITGVRSVQACNNWNQNSIAIKQFYRIRPRRPRNLIGGGVPSLKAEFPHMAALVYEVNGSNETVWGCGGSLISLKFILTASHCLNTKELRAVKYVRLGALNVNKNLVNTFKDFQVLRVYRHPLYKRPSKYHDIALLELDRLVQTTLYIQPACLNINLTDSPNNLIVTGWGLLSFFGKPAQHLQKSYLDHVNNTKCRQSYDVNERSLSKGIQEQYQICAGFVGRDTCKGDSGGPLQILNQEGVSYIYGITSFGKPCLLTPSPGVYTRVAYYIDWIENIIWPNGQNSYDYNLDTFTY</sequence>
<reference evidence="7" key="1">
    <citation type="submission" date="2025-08" db="UniProtKB">
        <authorList>
            <consortium name="RefSeq"/>
        </authorList>
    </citation>
    <scope>IDENTIFICATION</scope>
    <source>
        <tissue evidence="7">Whole Larva</tissue>
    </source>
</reference>
<dbReference type="InterPro" id="IPR022700">
    <property type="entry name" value="CLIP"/>
</dbReference>
<keyword evidence="1" id="KW-0732">Signal</keyword>
<dbReference type="InterPro" id="IPR009003">
    <property type="entry name" value="Peptidase_S1_PA"/>
</dbReference>
<name>A0ABM1N2Y0_NICVS</name>
<dbReference type="Gene3D" id="2.40.10.10">
    <property type="entry name" value="Trypsin-like serine proteases"/>
    <property type="match status" value="2"/>
</dbReference>
<evidence type="ECO:0000313" key="6">
    <source>
        <dbReference type="Proteomes" id="UP000695000"/>
    </source>
</evidence>
<evidence type="ECO:0000256" key="1">
    <source>
        <dbReference type="ARBA" id="ARBA00022729"/>
    </source>
</evidence>
<dbReference type="SUPFAM" id="SSF50494">
    <property type="entry name" value="Trypsin-like serine proteases"/>
    <property type="match status" value="2"/>
</dbReference>
<evidence type="ECO:0000313" key="7">
    <source>
        <dbReference type="RefSeq" id="XP_017781180.1"/>
    </source>
</evidence>
<dbReference type="GeneID" id="108565996"/>